<reference evidence="1" key="1">
    <citation type="journal article" date="2019" name="bioRxiv">
        <title>The Genome of the Zebra Mussel, Dreissena polymorpha: A Resource for Invasive Species Research.</title>
        <authorList>
            <person name="McCartney M.A."/>
            <person name="Auch B."/>
            <person name="Kono T."/>
            <person name="Mallez S."/>
            <person name="Zhang Y."/>
            <person name="Obille A."/>
            <person name="Becker A."/>
            <person name="Abrahante J.E."/>
            <person name="Garbe J."/>
            <person name="Badalamenti J.P."/>
            <person name="Herman A."/>
            <person name="Mangelson H."/>
            <person name="Liachko I."/>
            <person name="Sullivan S."/>
            <person name="Sone E.D."/>
            <person name="Koren S."/>
            <person name="Silverstein K.A.T."/>
            <person name="Beckman K.B."/>
            <person name="Gohl D.M."/>
        </authorList>
    </citation>
    <scope>NUCLEOTIDE SEQUENCE</scope>
    <source>
        <strain evidence="1">Duluth1</strain>
        <tissue evidence="1">Whole animal</tissue>
    </source>
</reference>
<protein>
    <submittedName>
        <fullName evidence="1">Uncharacterized protein</fullName>
    </submittedName>
</protein>
<keyword evidence="2" id="KW-1185">Reference proteome</keyword>
<accession>A0A9D4DFX4</accession>
<dbReference type="Proteomes" id="UP000828390">
    <property type="component" value="Unassembled WGS sequence"/>
</dbReference>
<evidence type="ECO:0000313" key="2">
    <source>
        <dbReference type="Proteomes" id="UP000828390"/>
    </source>
</evidence>
<dbReference type="EMBL" id="JAIWYP010000010">
    <property type="protein sequence ID" value="KAH3747740.1"/>
    <property type="molecule type" value="Genomic_DNA"/>
</dbReference>
<sequence>MHVTSQNFGLLAEAFIHYLLCGFVQTISTHRVFRHDQFVEFFFSYLSKRGDREKIILAVDAKVTVSGVVITMS</sequence>
<evidence type="ECO:0000313" key="1">
    <source>
        <dbReference type="EMBL" id="KAH3747740.1"/>
    </source>
</evidence>
<name>A0A9D4DFX4_DREPO</name>
<reference evidence="1" key="2">
    <citation type="submission" date="2020-11" db="EMBL/GenBank/DDBJ databases">
        <authorList>
            <person name="McCartney M.A."/>
            <person name="Auch B."/>
            <person name="Kono T."/>
            <person name="Mallez S."/>
            <person name="Becker A."/>
            <person name="Gohl D.M."/>
            <person name="Silverstein K.A.T."/>
            <person name="Koren S."/>
            <person name="Bechman K.B."/>
            <person name="Herman A."/>
            <person name="Abrahante J.E."/>
            <person name="Garbe J."/>
        </authorList>
    </citation>
    <scope>NUCLEOTIDE SEQUENCE</scope>
    <source>
        <strain evidence="1">Duluth1</strain>
        <tissue evidence="1">Whole animal</tissue>
    </source>
</reference>
<organism evidence="1 2">
    <name type="scientific">Dreissena polymorpha</name>
    <name type="common">Zebra mussel</name>
    <name type="synonym">Mytilus polymorpha</name>
    <dbReference type="NCBI Taxonomy" id="45954"/>
    <lineage>
        <taxon>Eukaryota</taxon>
        <taxon>Metazoa</taxon>
        <taxon>Spiralia</taxon>
        <taxon>Lophotrochozoa</taxon>
        <taxon>Mollusca</taxon>
        <taxon>Bivalvia</taxon>
        <taxon>Autobranchia</taxon>
        <taxon>Heteroconchia</taxon>
        <taxon>Euheterodonta</taxon>
        <taxon>Imparidentia</taxon>
        <taxon>Neoheterodontei</taxon>
        <taxon>Myida</taxon>
        <taxon>Dreissenoidea</taxon>
        <taxon>Dreissenidae</taxon>
        <taxon>Dreissena</taxon>
    </lineage>
</organism>
<comment type="caution">
    <text evidence="1">The sequence shown here is derived from an EMBL/GenBank/DDBJ whole genome shotgun (WGS) entry which is preliminary data.</text>
</comment>
<dbReference type="AlphaFoldDB" id="A0A9D4DFX4"/>
<gene>
    <name evidence="1" type="ORF">DPMN_182170</name>
</gene>
<proteinExistence type="predicted"/>